<feature type="domain" description="Dynamin N-terminal" evidence="6">
    <location>
        <begin position="174"/>
        <end position="332"/>
    </location>
</feature>
<keyword evidence="5" id="KW-0472">Membrane</keyword>
<dbReference type="InterPro" id="IPR027094">
    <property type="entry name" value="Mitofusin_fam"/>
</dbReference>
<dbReference type="InterPro" id="IPR027417">
    <property type="entry name" value="P-loop_NTPase"/>
</dbReference>
<dbReference type="GO" id="GO:0016020">
    <property type="term" value="C:membrane"/>
    <property type="evidence" value="ECO:0007669"/>
    <property type="project" value="UniProtKB-SubCell"/>
</dbReference>
<dbReference type="EMBL" id="CAKJTG010000007">
    <property type="protein sequence ID" value="CAG9607844.1"/>
    <property type="molecule type" value="Genomic_DNA"/>
</dbReference>
<evidence type="ECO:0000256" key="2">
    <source>
        <dbReference type="ARBA" id="ARBA00022741"/>
    </source>
</evidence>
<dbReference type="Pfam" id="PF00350">
    <property type="entry name" value="Dynamin_N"/>
    <property type="match status" value="1"/>
</dbReference>
<dbReference type="GO" id="GO:0008053">
    <property type="term" value="P:mitochondrial fusion"/>
    <property type="evidence" value="ECO:0007669"/>
    <property type="project" value="TreeGrafter"/>
</dbReference>
<proteinExistence type="predicted"/>
<comment type="caution">
    <text evidence="7">The sequence shown here is derived from an EMBL/GenBank/DDBJ whole genome shotgun (WGS) entry which is preliminary data.</text>
</comment>
<keyword evidence="2" id="KW-0547">Nucleotide-binding</keyword>
<evidence type="ECO:0000256" key="4">
    <source>
        <dbReference type="ARBA" id="ARBA00023134"/>
    </source>
</evidence>
<evidence type="ECO:0000313" key="8">
    <source>
        <dbReference type="Proteomes" id="UP000789845"/>
    </source>
</evidence>
<evidence type="ECO:0000313" key="7">
    <source>
        <dbReference type="EMBL" id="CAG9607844.1"/>
    </source>
</evidence>
<accession>A0A9C7G8M3</accession>
<comment type="subcellular location">
    <subcellularLocation>
        <location evidence="1">Membrane</location>
    </subcellularLocation>
</comment>
<evidence type="ECO:0000256" key="3">
    <source>
        <dbReference type="ARBA" id="ARBA00022801"/>
    </source>
</evidence>
<dbReference type="RefSeq" id="WP_230496102.1">
    <property type="nucleotide sequence ID" value="NZ_CAKJTG010000007.1"/>
</dbReference>
<protein>
    <submittedName>
        <fullName evidence="7">GTPase Der</fullName>
    </submittedName>
</protein>
<dbReference type="GO" id="GO:0003924">
    <property type="term" value="F:GTPase activity"/>
    <property type="evidence" value="ECO:0007669"/>
    <property type="project" value="InterPro"/>
</dbReference>
<dbReference type="SUPFAM" id="SSF52540">
    <property type="entry name" value="P-loop containing nucleoside triphosphate hydrolases"/>
    <property type="match status" value="1"/>
</dbReference>
<name>A0A9C7G8M3_9BACI</name>
<evidence type="ECO:0000259" key="6">
    <source>
        <dbReference type="Pfam" id="PF00350"/>
    </source>
</evidence>
<dbReference type="InterPro" id="IPR045063">
    <property type="entry name" value="Dynamin_N"/>
</dbReference>
<evidence type="ECO:0000256" key="5">
    <source>
        <dbReference type="ARBA" id="ARBA00023136"/>
    </source>
</evidence>
<dbReference type="PANTHER" id="PTHR10465:SF0">
    <property type="entry name" value="SARCALUMENIN"/>
    <property type="match status" value="1"/>
</dbReference>
<dbReference type="Gene3D" id="3.40.50.300">
    <property type="entry name" value="P-loop containing nucleotide triphosphate hydrolases"/>
    <property type="match status" value="1"/>
</dbReference>
<evidence type="ECO:0000256" key="1">
    <source>
        <dbReference type="ARBA" id="ARBA00004370"/>
    </source>
</evidence>
<keyword evidence="3" id="KW-0378">Hydrolase</keyword>
<dbReference type="Proteomes" id="UP000789845">
    <property type="component" value="Unassembled WGS sequence"/>
</dbReference>
<sequence>MDFEVDLLSVSHFLEKHPVLLEKVEYKVRYLNVLEYFVRKYSDNQFSKAMLANYKVAFLGKDIEQYTYREQEIKRKAKGVTGIKFKGFKLFTYRYSLVCDTFFINCFRESLKATTLLNEIKTIINKHYHKKLEGLFSVLYQDKPLMNGLDQVTYQVESWKQNQTYVNQKPKKILITATMSAGKSTLINALVGRTVTRTMNDACTAKLHYIFDKAFEDGFTYGFDKNLNLNANETTLLQDDRDNKDIKKYVSTSFRQLVERQSRLCIIDSPGINSSLNKDHTKISEETIVKENYDKVLYVINAENMGTTDDLKYLRFICETVEEDKLIFVINKLDRFRIPQDSIEESIGHLKEDLTKLGIKEPLICPVSSYAGVLAKKKLFDVALDEDETDDYLFLKNKFSKEEYNLSQFYSKDVIRKLNKTKGKSPDIELLKNSGLLCLEQIISQGATNE</sequence>
<keyword evidence="4" id="KW-0342">GTP-binding</keyword>
<organism evidence="7 8">
    <name type="scientific">Pseudoneobacillus rhizosphaerae</name>
    <dbReference type="NCBI Taxonomy" id="2880968"/>
    <lineage>
        <taxon>Bacteria</taxon>
        <taxon>Bacillati</taxon>
        <taxon>Bacillota</taxon>
        <taxon>Bacilli</taxon>
        <taxon>Bacillales</taxon>
        <taxon>Bacillaceae</taxon>
        <taxon>Pseudoneobacillus</taxon>
    </lineage>
</organism>
<gene>
    <name evidence="7" type="primary">der_3</name>
    <name evidence="7" type="ORF">NEOCIP111885_01536</name>
</gene>
<dbReference type="GO" id="GO:0005525">
    <property type="term" value="F:GTP binding"/>
    <property type="evidence" value="ECO:0007669"/>
    <property type="project" value="UniProtKB-KW"/>
</dbReference>
<dbReference type="AlphaFoldDB" id="A0A9C7G8M3"/>
<keyword evidence="8" id="KW-1185">Reference proteome</keyword>
<dbReference type="PANTHER" id="PTHR10465">
    <property type="entry name" value="TRANSMEMBRANE GTPASE FZO1"/>
    <property type="match status" value="1"/>
</dbReference>
<reference evidence="7" key="1">
    <citation type="submission" date="2021-10" db="EMBL/GenBank/DDBJ databases">
        <authorList>
            <person name="Criscuolo A."/>
        </authorList>
    </citation>
    <scope>NUCLEOTIDE SEQUENCE</scope>
    <source>
        <strain evidence="7">CIP111885</strain>
    </source>
</reference>